<reference evidence="1" key="1">
    <citation type="journal article" date="2019" name="bioRxiv">
        <title>The Genome of the Zebra Mussel, Dreissena polymorpha: A Resource for Invasive Species Research.</title>
        <authorList>
            <person name="McCartney M.A."/>
            <person name="Auch B."/>
            <person name="Kono T."/>
            <person name="Mallez S."/>
            <person name="Zhang Y."/>
            <person name="Obille A."/>
            <person name="Becker A."/>
            <person name="Abrahante J.E."/>
            <person name="Garbe J."/>
            <person name="Badalamenti J.P."/>
            <person name="Herman A."/>
            <person name="Mangelson H."/>
            <person name="Liachko I."/>
            <person name="Sullivan S."/>
            <person name="Sone E.D."/>
            <person name="Koren S."/>
            <person name="Silverstein K.A.T."/>
            <person name="Beckman K.B."/>
            <person name="Gohl D.M."/>
        </authorList>
    </citation>
    <scope>NUCLEOTIDE SEQUENCE</scope>
    <source>
        <strain evidence="1">Duluth1</strain>
        <tissue evidence="1">Whole animal</tissue>
    </source>
</reference>
<dbReference type="AlphaFoldDB" id="A0A9D4QVC0"/>
<reference evidence="1" key="2">
    <citation type="submission" date="2020-11" db="EMBL/GenBank/DDBJ databases">
        <authorList>
            <person name="McCartney M.A."/>
            <person name="Auch B."/>
            <person name="Kono T."/>
            <person name="Mallez S."/>
            <person name="Becker A."/>
            <person name="Gohl D.M."/>
            <person name="Silverstein K.A.T."/>
            <person name="Koren S."/>
            <person name="Bechman K.B."/>
            <person name="Herman A."/>
            <person name="Abrahante J.E."/>
            <person name="Garbe J."/>
        </authorList>
    </citation>
    <scope>NUCLEOTIDE SEQUENCE</scope>
    <source>
        <strain evidence="1">Duluth1</strain>
        <tissue evidence="1">Whole animal</tissue>
    </source>
</reference>
<accession>A0A9D4QVC0</accession>
<comment type="caution">
    <text evidence="1">The sequence shown here is derived from an EMBL/GenBank/DDBJ whole genome shotgun (WGS) entry which is preliminary data.</text>
</comment>
<sequence length="58" mass="6783">MLQFPFKTFSIRPTAEFLFQASCFSDHSRRSSYGLLLSFFFKRHASVTIQDVLHTAYC</sequence>
<organism evidence="1 2">
    <name type="scientific">Dreissena polymorpha</name>
    <name type="common">Zebra mussel</name>
    <name type="synonym">Mytilus polymorpha</name>
    <dbReference type="NCBI Taxonomy" id="45954"/>
    <lineage>
        <taxon>Eukaryota</taxon>
        <taxon>Metazoa</taxon>
        <taxon>Spiralia</taxon>
        <taxon>Lophotrochozoa</taxon>
        <taxon>Mollusca</taxon>
        <taxon>Bivalvia</taxon>
        <taxon>Autobranchia</taxon>
        <taxon>Heteroconchia</taxon>
        <taxon>Euheterodonta</taxon>
        <taxon>Imparidentia</taxon>
        <taxon>Neoheterodontei</taxon>
        <taxon>Myida</taxon>
        <taxon>Dreissenoidea</taxon>
        <taxon>Dreissenidae</taxon>
        <taxon>Dreissena</taxon>
    </lineage>
</organism>
<name>A0A9D4QVC0_DREPO</name>
<proteinExistence type="predicted"/>
<evidence type="ECO:0000313" key="2">
    <source>
        <dbReference type="Proteomes" id="UP000828390"/>
    </source>
</evidence>
<dbReference type="Proteomes" id="UP000828390">
    <property type="component" value="Unassembled WGS sequence"/>
</dbReference>
<evidence type="ECO:0000313" key="1">
    <source>
        <dbReference type="EMBL" id="KAH3844889.1"/>
    </source>
</evidence>
<gene>
    <name evidence="1" type="ORF">DPMN_087155</name>
</gene>
<protein>
    <submittedName>
        <fullName evidence="1">Uncharacterized protein</fullName>
    </submittedName>
</protein>
<keyword evidence="2" id="KW-1185">Reference proteome</keyword>
<dbReference type="EMBL" id="JAIWYP010000003">
    <property type="protein sequence ID" value="KAH3844889.1"/>
    <property type="molecule type" value="Genomic_DNA"/>
</dbReference>